<name>A0A654TWW2_MYCTX</name>
<reference evidence="1 2" key="1">
    <citation type="submission" date="2015-03" db="EMBL/GenBank/DDBJ databases">
        <authorList>
            <consortium name="Pathogen Informatics"/>
        </authorList>
    </citation>
    <scope>NUCLEOTIDE SEQUENCE [LARGE SCALE GENOMIC DNA]</scope>
    <source>
        <strain evidence="1 2">C09601061</strain>
    </source>
</reference>
<dbReference type="Proteomes" id="UP000046680">
    <property type="component" value="Unassembled WGS sequence"/>
</dbReference>
<sequence>MRGSRVHGFVSGDVVVGERQLPRVAGRECLLDYLVQLRVRVVGGIRGTIADIVVNLLAEC</sequence>
<protein>
    <submittedName>
        <fullName evidence="1">Uncharacterized protein</fullName>
    </submittedName>
</protein>
<evidence type="ECO:0000313" key="2">
    <source>
        <dbReference type="Proteomes" id="UP000046680"/>
    </source>
</evidence>
<evidence type="ECO:0000313" key="1">
    <source>
        <dbReference type="EMBL" id="CFR67953.1"/>
    </source>
</evidence>
<accession>A0A654TWW2</accession>
<organism evidence="1 2">
    <name type="scientific">Mycobacterium tuberculosis</name>
    <dbReference type="NCBI Taxonomy" id="1773"/>
    <lineage>
        <taxon>Bacteria</taxon>
        <taxon>Bacillati</taxon>
        <taxon>Actinomycetota</taxon>
        <taxon>Actinomycetes</taxon>
        <taxon>Mycobacteriales</taxon>
        <taxon>Mycobacteriaceae</taxon>
        <taxon>Mycobacterium</taxon>
        <taxon>Mycobacterium tuberculosis complex</taxon>
    </lineage>
</organism>
<gene>
    <name evidence="1" type="ORF">ERS007657_00585</name>
</gene>
<dbReference type="EMBL" id="CGCX01000132">
    <property type="protein sequence ID" value="CFR67953.1"/>
    <property type="molecule type" value="Genomic_DNA"/>
</dbReference>
<dbReference type="AlphaFoldDB" id="A0A654TWW2"/>
<proteinExistence type="predicted"/>